<proteinExistence type="predicted"/>
<organism evidence="1 2">
    <name type="scientific">Dysgonomonas alginatilytica</name>
    <dbReference type="NCBI Taxonomy" id="1605892"/>
    <lineage>
        <taxon>Bacteria</taxon>
        <taxon>Pseudomonadati</taxon>
        <taxon>Bacteroidota</taxon>
        <taxon>Bacteroidia</taxon>
        <taxon>Bacteroidales</taxon>
        <taxon>Dysgonomonadaceae</taxon>
        <taxon>Dysgonomonas</taxon>
    </lineage>
</organism>
<comment type="caution">
    <text evidence="1">The sequence shown here is derived from an EMBL/GenBank/DDBJ whole genome shotgun (WGS) entry which is preliminary data.</text>
</comment>
<reference evidence="1 2" key="1">
    <citation type="submission" date="2018-03" db="EMBL/GenBank/DDBJ databases">
        <title>Genomic Encyclopedia of Archaeal and Bacterial Type Strains, Phase II (KMG-II): from individual species to whole genera.</title>
        <authorList>
            <person name="Goeker M."/>
        </authorList>
    </citation>
    <scope>NUCLEOTIDE SEQUENCE [LARGE SCALE GENOMIC DNA]</scope>
    <source>
        <strain evidence="1 2">DSM 100214</strain>
    </source>
</reference>
<name>A0A2V3PT52_9BACT</name>
<sequence>MKPKNKFQQQIVEASKTLPSITKEQIQWGYDNAIS</sequence>
<protein>
    <submittedName>
        <fullName evidence="1">Uncharacterized protein</fullName>
    </submittedName>
</protein>
<gene>
    <name evidence="1" type="ORF">CLV62_1011</name>
</gene>
<dbReference type="EMBL" id="QICL01000001">
    <property type="protein sequence ID" value="PXV68739.1"/>
    <property type="molecule type" value="Genomic_DNA"/>
</dbReference>
<keyword evidence="2" id="KW-1185">Reference proteome</keyword>
<feature type="non-terminal residue" evidence="1">
    <location>
        <position position="35"/>
    </location>
</feature>
<dbReference type="Proteomes" id="UP000247973">
    <property type="component" value="Unassembled WGS sequence"/>
</dbReference>
<evidence type="ECO:0000313" key="2">
    <source>
        <dbReference type="Proteomes" id="UP000247973"/>
    </source>
</evidence>
<evidence type="ECO:0000313" key="1">
    <source>
        <dbReference type="EMBL" id="PXV68739.1"/>
    </source>
</evidence>
<accession>A0A2V3PT52</accession>
<dbReference type="AlphaFoldDB" id="A0A2V3PT52"/>